<comment type="subcellular location">
    <subcellularLocation>
        <location evidence="1">Membrane</location>
        <topology evidence="1">Multi-pass membrane protein</topology>
    </subcellularLocation>
</comment>
<evidence type="ECO:0000256" key="8">
    <source>
        <dbReference type="PROSITE-ProRule" id="PRU01193"/>
    </source>
</evidence>
<dbReference type="AlphaFoldDB" id="A0A2G1BTY7"/>
<evidence type="ECO:0000256" key="7">
    <source>
        <dbReference type="PROSITE-ProRule" id="PRU00703"/>
    </source>
</evidence>
<dbReference type="Pfam" id="PF01595">
    <property type="entry name" value="CNNM"/>
    <property type="match status" value="1"/>
</dbReference>
<organism evidence="13 14">
    <name type="scientific">Tenacibaculum discolor</name>
    <dbReference type="NCBI Taxonomy" id="361581"/>
    <lineage>
        <taxon>Bacteria</taxon>
        <taxon>Pseudomonadati</taxon>
        <taxon>Bacteroidota</taxon>
        <taxon>Flavobacteriia</taxon>
        <taxon>Flavobacteriales</taxon>
        <taxon>Flavobacteriaceae</taxon>
        <taxon>Tenacibaculum</taxon>
    </lineage>
</organism>
<proteinExistence type="predicted"/>
<dbReference type="SUPFAM" id="SSF54631">
    <property type="entry name" value="CBS-domain pair"/>
    <property type="match status" value="1"/>
</dbReference>
<keyword evidence="2 8" id="KW-0812">Transmembrane</keyword>
<protein>
    <submittedName>
        <fullName evidence="12 13">Hemolysin</fullName>
    </submittedName>
</protein>
<reference evidence="13 14" key="1">
    <citation type="journal article" date="2016" name="Nat. Commun.">
        <title>Microbial interactions lead to rapid micro-scale successions on model marine particles.</title>
        <authorList>
            <person name="Datta M.S."/>
            <person name="Sliwerska E."/>
            <person name="Gore J."/>
            <person name="Polz M.F."/>
            <person name="Cordero O.X."/>
        </authorList>
    </citation>
    <scope>NUCLEOTIDE SEQUENCE [LARGE SCALE GENOMIC DNA]</scope>
    <source>
        <strain evidence="13 14">4G03</strain>
    </source>
</reference>
<dbReference type="Proteomes" id="UP000222163">
    <property type="component" value="Unassembled WGS sequence"/>
</dbReference>
<dbReference type="InterPro" id="IPR036318">
    <property type="entry name" value="FAD-bd_PCMH-like_sf"/>
</dbReference>
<evidence type="ECO:0000259" key="10">
    <source>
        <dbReference type="PROSITE" id="PS51371"/>
    </source>
</evidence>
<feature type="transmembrane region" description="Helical" evidence="9">
    <location>
        <begin position="6"/>
        <end position="28"/>
    </location>
</feature>
<dbReference type="PANTHER" id="PTHR22777:SF17">
    <property type="entry name" value="UPF0053 PROTEIN SLL0260"/>
    <property type="match status" value="1"/>
</dbReference>
<dbReference type="InterPro" id="IPR044751">
    <property type="entry name" value="Ion_transp-like_CBS"/>
</dbReference>
<feature type="domain" description="CNNM transmembrane" evidence="11">
    <location>
        <begin position="1"/>
        <end position="204"/>
    </location>
</feature>
<reference evidence="12 15" key="3">
    <citation type="submission" date="2023-07" db="EMBL/GenBank/DDBJ databases">
        <title>Genome content predicts the carbon catabolic preferences of heterotrophic bacteria.</title>
        <authorList>
            <person name="Gralka M."/>
        </authorList>
    </citation>
    <scope>NUCLEOTIDE SEQUENCE [LARGE SCALE GENOMIC DNA]</scope>
    <source>
        <strain evidence="12 15">4G03</strain>
    </source>
</reference>
<evidence type="ECO:0000256" key="5">
    <source>
        <dbReference type="ARBA" id="ARBA00023122"/>
    </source>
</evidence>
<dbReference type="PANTHER" id="PTHR22777">
    <property type="entry name" value="HEMOLYSIN-RELATED"/>
    <property type="match status" value="1"/>
</dbReference>
<name>A0A2G1BTY7_9FLAO</name>
<dbReference type="GO" id="GO:0050660">
    <property type="term" value="F:flavin adenine dinucleotide binding"/>
    <property type="evidence" value="ECO:0007669"/>
    <property type="project" value="InterPro"/>
</dbReference>
<evidence type="ECO:0000313" key="14">
    <source>
        <dbReference type="Proteomes" id="UP000222163"/>
    </source>
</evidence>
<dbReference type="Gene3D" id="3.30.465.10">
    <property type="match status" value="1"/>
</dbReference>
<comment type="caution">
    <text evidence="13">The sequence shown here is derived from an EMBL/GenBank/DDBJ whole genome shotgun (WGS) entry which is preliminary data.</text>
</comment>
<dbReference type="PROSITE" id="PS51371">
    <property type="entry name" value="CBS"/>
    <property type="match status" value="1"/>
</dbReference>
<evidence type="ECO:0000256" key="3">
    <source>
        <dbReference type="ARBA" id="ARBA00022737"/>
    </source>
</evidence>
<dbReference type="InterPro" id="IPR000644">
    <property type="entry name" value="CBS_dom"/>
</dbReference>
<evidence type="ECO:0000256" key="9">
    <source>
        <dbReference type="SAM" id="Phobius"/>
    </source>
</evidence>
<dbReference type="EMBL" id="JAUYVU010000011">
    <property type="protein sequence ID" value="MDP2542559.1"/>
    <property type="molecule type" value="Genomic_DNA"/>
</dbReference>
<keyword evidence="15" id="KW-1185">Reference proteome</keyword>
<accession>A0A2G1BTY7</accession>
<evidence type="ECO:0000259" key="11">
    <source>
        <dbReference type="PROSITE" id="PS51846"/>
    </source>
</evidence>
<evidence type="ECO:0000256" key="1">
    <source>
        <dbReference type="ARBA" id="ARBA00004141"/>
    </source>
</evidence>
<dbReference type="Gene3D" id="3.10.580.10">
    <property type="entry name" value="CBS-domain"/>
    <property type="match status" value="1"/>
</dbReference>
<dbReference type="CDD" id="cd04590">
    <property type="entry name" value="CBS_pair_CorC_HlyC_assoc"/>
    <property type="match status" value="1"/>
</dbReference>
<dbReference type="GO" id="GO:0005886">
    <property type="term" value="C:plasma membrane"/>
    <property type="evidence" value="ECO:0007669"/>
    <property type="project" value="TreeGrafter"/>
</dbReference>
<dbReference type="Pfam" id="PF03471">
    <property type="entry name" value="CorC_HlyC"/>
    <property type="match status" value="1"/>
</dbReference>
<dbReference type="RefSeq" id="WP_099215923.1">
    <property type="nucleotide sequence ID" value="NZ_JAUYVU010000011.1"/>
</dbReference>
<sequence>MQPELLIILTSILFSAFFSGMEIAFISANKLHIELEKKGDGLLSKILTKLTEKSSKFITTMLVGNNVALVIYSYFMGELLMGWFQSFLPSDYTVVNYVLSDISLLTQTLISTVIILVTAEFLPKAIFRIYANEMLKFFAIPAYVFYVIFYGVTWVITKISDFFLHVFFRTKEDEIQTEFSKEELGNYISEQLDAGNDEEQVDSEIQIFQNALEFHKVKSREIMVPRTEIVAVDLHETVSNLKKMFITTGLSKILVYKNSLDEILGYVNAFELFKKPRTIKSILLPVEFVPESMIINDVLNNLIKKRKSIAVVVDEYGGTSGIITVEDIVEELFGEIEDEHDTQQLLEERISENEFNFSARLEVDYLNEEYNLSIPKEEAYETIGGFILNHTETIPLQDEILHIENFQIKILKVSATKIDDIYFRVIRKED</sequence>
<accession>A0A497ZJS7</accession>
<evidence type="ECO:0000313" key="13">
    <source>
        <dbReference type="EMBL" id="PHN97065.1"/>
    </source>
</evidence>
<evidence type="ECO:0000313" key="15">
    <source>
        <dbReference type="Proteomes" id="UP001242342"/>
    </source>
</evidence>
<keyword evidence="3" id="KW-0677">Repeat</keyword>
<dbReference type="SMART" id="SM01091">
    <property type="entry name" value="CorC_HlyC"/>
    <property type="match status" value="1"/>
</dbReference>
<dbReference type="InterPro" id="IPR046342">
    <property type="entry name" value="CBS_dom_sf"/>
</dbReference>
<evidence type="ECO:0000256" key="2">
    <source>
        <dbReference type="ARBA" id="ARBA00022692"/>
    </source>
</evidence>
<feature type="transmembrane region" description="Helical" evidence="9">
    <location>
        <begin position="97"/>
        <end position="122"/>
    </location>
</feature>
<feature type="domain" description="CBS" evidence="10">
    <location>
        <begin position="279"/>
        <end position="339"/>
    </location>
</feature>
<evidence type="ECO:0000256" key="6">
    <source>
        <dbReference type="ARBA" id="ARBA00023136"/>
    </source>
</evidence>
<dbReference type="InterPro" id="IPR016169">
    <property type="entry name" value="FAD-bd_PCMH_sub2"/>
</dbReference>
<evidence type="ECO:0000256" key="4">
    <source>
        <dbReference type="ARBA" id="ARBA00022989"/>
    </source>
</evidence>
<dbReference type="InterPro" id="IPR005170">
    <property type="entry name" value="Transptr-assoc_dom"/>
</dbReference>
<dbReference type="Proteomes" id="UP001242342">
    <property type="component" value="Unassembled WGS sequence"/>
</dbReference>
<dbReference type="EMBL" id="PDUU01000009">
    <property type="protein sequence ID" value="PHN97065.1"/>
    <property type="molecule type" value="Genomic_DNA"/>
</dbReference>
<keyword evidence="5 7" id="KW-0129">CBS domain</keyword>
<feature type="transmembrane region" description="Helical" evidence="9">
    <location>
        <begin position="134"/>
        <end position="156"/>
    </location>
</feature>
<keyword evidence="6 8" id="KW-0472">Membrane</keyword>
<feature type="transmembrane region" description="Helical" evidence="9">
    <location>
        <begin position="57"/>
        <end position="77"/>
    </location>
</feature>
<evidence type="ECO:0000313" key="12">
    <source>
        <dbReference type="EMBL" id="MDP2542559.1"/>
    </source>
</evidence>
<reference evidence="13" key="2">
    <citation type="submission" date="2017-10" db="EMBL/GenBank/DDBJ databases">
        <authorList>
            <person name="Enke T.N."/>
            <person name="Cordero O.X."/>
        </authorList>
    </citation>
    <scope>NUCLEOTIDE SEQUENCE</scope>
    <source>
        <strain evidence="13">4G03</strain>
    </source>
</reference>
<gene>
    <name evidence="13" type="ORF">CSC81_11685</name>
    <name evidence="12" type="ORF">Q8W23_13840</name>
</gene>
<dbReference type="SUPFAM" id="SSF56176">
    <property type="entry name" value="FAD-binding/transporter-associated domain-like"/>
    <property type="match status" value="1"/>
</dbReference>
<dbReference type="InterPro" id="IPR002550">
    <property type="entry name" value="CNNM"/>
</dbReference>
<dbReference type="PROSITE" id="PS51846">
    <property type="entry name" value="CNNM"/>
    <property type="match status" value="1"/>
</dbReference>
<keyword evidence="4 8" id="KW-1133">Transmembrane helix</keyword>
<dbReference type="Pfam" id="PF00571">
    <property type="entry name" value="CBS"/>
    <property type="match status" value="1"/>
</dbReference>